<evidence type="ECO:0000256" key="5">
    <source>
        <dbReference type="ARBA" id="ARBA00022946"/>
    </source>
</evidence>
<reference evidence="9" key="2">
    <citation type="submission" date="2015-06" db="UniProtKB">
        <authorList>
            <consortium name="EnsemblPlants"/>
        </authorList>
    </citation>
    <scope>IDENTIFICATION</scope>
</reference>
<keyword evidence="6" id="KW-0223">Dioxygenase</keyword>
<reference evidence="10" key="1">
    <citation type="submission" date="2013-06" db="EMBL/GenBank/DDBJ databases">
        <authorList>
            <person name="Zhao Q."/>
        </authorList>
    </citation>
    <scope>NUCLEOTIDE SEQUENCE</scope>
    <source>
        <strain evidence="10">cv. W1943</strain>
    </source>
</reference>
<sequence length="998" mass="111776">MVAAASPSMYGGTLQPWLCRRSSTTGTPRPSITRPNATDHFTKCITSNPHFKEFQQQLTTKLGEASAAVTMASSLLLDAFVDSTFTFSHQSLRPTESNFAPVDEIGGRTEIWRIEGTISDDFPEGVYIRNGSNPLFGALHKVNSIFGQSEDIWVEGEGMLHALYFTKCREGNTWSVSYNNRYVQSDTFNTERDRQRPCFLSAIKGDPLAIIAASILNMLRFGKVFRNMSNTGVFEHAERVFSVAENDIPYEIDLDNLGTLCSWVVDGQWNMPFTAHPKVAPGSGELVIYGFNIVKPFLTIGVVSEDGKKLERKVDLKLERCTYCHEIGVTKMLIDFETESYARIGVMPRHGDADSVIWFDVEPFCTLHLINCFEEDHEVVIRGFRVPGSIITGITLEHTANEEPANQGPSEKSFPRLYEWRLNMKSRAVTVINNKYAGLHHKYAYAQVIDVQGSLEGGCGTVSMHIYGFSLQPRLCSTGGRPAKITRTKPLATHDSSAHNPPRFKELQQVLKTKLREASAAGSSASKKLLDAFVDSIFTFSHQSLRPTESNFARVEEIGQITNILRIEGAIPEDFTEGVYIRNGPNPLFGALHTVNSIFGQTEDIWVEGEGMLHALYFNKKGEDNTWSISYNNRYVQSDTFRIERDRQKPCFLSLAKGDPIAIFAAGILNKQRFGKASRNYSNTNVFQHAGRVFSAAENDNPHEIDLENLGTICSWDVGGDWNMPFTAHPKVAPGSRDFVIHGFSFVKPFLTVGVISEDGKKLKHKVDLKQQRCAFSHEIGITEKPFCTIHLVNCFEEHNEVVMRGFRVPGSILMGPTVLEDSVDEEPANQGLNEEYFSRLYEWRLNIKSMSVIEKYLTGTDIDMEFPVIDDKYVGLNHKYAYAQVVDSQVSLAGGCGIVRPKFGGFAKLYLEDKIKPGQDLINVEYHHLGRNKFCSGATFVPKVNGANEDDGWIISFAHIIDAQRFENGPAAKIILKHRVPYGFHGAFISRSTYKKR</sequence>
<feature type="binding site" evidence="8">
    <location>
        <position position="368"/>
    </location>
    <ligand>
        <name>Fe cation</name>
        <dbReference type="ChEBI" id="CHEBI:24875"/>
        <note>catalytic</note>
    </ligand>
</feature>
<accession>A0A0E0QI75</accession>
<dbReference type="STRING" id="4529.A0A0E0QI75"/>
<dbReference type="HOGENOM" id="CLU_300242_0_0_1"/>
<dbReference type="EnsemblPlants" id="ORUFI08G14310.1">
    <property type="protein sequence ID" value="ORUFI08G14310.1"/>
    <property type="gene ID" value="ORUFI08G14310"/>
</dbReference>
<evidence type="ECO:0000313" key="10">
    <source>
        <dbReference type="Proteomes" id="UP000008022"/>
    </source>
</evidence>
<evidence type="ECO:0000256" key="2">
    <source>
        <dbReference type="ARBA" id="ARBA00006787"/>
    </source>
</evidence>
<dbReference type="PANTHER" id="PTHR10543">
    <property type="entry name" value="BETA-CAROTENE DIOXYGENASE"/>
    <property type="match status" value="1"/>
</dbReference>
<evidence type="ECO:0000256" key="4">
    <source>
        <dbReference type="ARBA" id="ARBA00022723"/>
    </source>
</evidence>
<comment type="similarity">
    <text evidence="2">Belongs to the carotenoid oxygenase family.</text>
</comment>
<evidence type="ECO:0000256" key="8">
    <source>
        <dbReference type="PIRSR" id="PIRSR604294-1"/>
    </source>
</evidence>
<organism evidence="9 10">
    <name type="scientific">Oryza rufipogon</name>
    <name type="common">Brownbeard rice</name>
    <name type="synonym">Asian wild rice</name>
    <dbReference type="NCBI Taxonomy" id="4529"/>
    <lineage>
        <taxon>Eukaryota</taxon>
        <taxon>Viridiplantae</taxon>
        <taxon>Streptophyta</taxon>
        <taxon>Embryophyta</taxon>
        <taxon>Tracheophyta</taxon>
        <taxon>Spermatophyta</taxon>
        <taxon>Magnoliopsida</taxon>
        <taxon>Liliopsida</taxon>
        <taxon>Poales</taxon>
        <taxon>Poaceae</taxon>
        <taxon>BOP clade</taxon>
        <taxon>Oryzoideae</taxon>
        <taxon>Oryzeae</taxon>
        <taxon>Oryzinae</taxon>
        <taxon>Oryza</taxon>
    </lineage>
</organism>
<name>A0A0E0QI75_ORYRU</name>
<dbReference type="GO" id="GO:0010436">
    <property type="term" value="F:carotenoid dioxygenase activity"/>
    <property type="evidence" value="ECO:0007669"/>
    <property type="project" value="TreeGrafter"/>
</dbReference>
<dbReference type="GO" id="GO:0016121">
    <property type="term" value="P:carotene catabolic process"/>
    <property type="evidence" value="ECO:0007669"/>
    <property type="project" value="TreeGrafter"/>
</dbReference>
<evidence type="ECO:0000313" key="9">
    <source>
        <dbReference type="EnsemblPlants" id="ORUFI08G14310.1"/>
    </source>
</evidence>
<dbReference type="eggNOG" id="KOG1285">
    <property type="taxonomic scope" value="Eukaryota"/>
</dbReference>
<keyword evidence="5" id="KW-0809">Transit peptide</keyword>
<keyword evidence="6" id="KW-0560">Oxidoreductase</keyword>
<dbReference type="GO" id="GO:0009570">
    <property type="term" value="C:chloroplast stroma"/>
    <property type="evidence" value="ECO:0007669"/>
    <property type="project" value="TreeGrafter"/>
</dbReference>
<evidence type="ECO:0000256" key="1">
    <source>
        <dbReference type="ARBA" id="ARBA00004229"/>
    </source>
</evidence>
<protein>
    <submittedName>
        <fullName evidence="9">Uncharacterized protein</fullName>
    </submittedName>
</protein>
<dbReference type="AlphaFoldDB" id="A0A0E0QI75"/>
<dbReference type="Pfam" id="PF03055">
    <property type="entry name" value="RPE65"/>
    <property type="match status" value="3"/>
</dbReference>
<keyword evidence="4 8" id="KW-0479">Metal-binding</keyword>
<proteinExistence type="inferred from homology"/>
<dbReference type="Proteomes" id="UP000008022">
    <property type="component" value="Unassembled WGS sequence"/>
</dbReference>
<feature type="binding site" evidence="8">
    <location>
        <position position="986"/>
    </location>
    <ligand>
        <name>Fe cation</name>
        <dbReference type="ChEBI" id="CHEBI:24875"/>
        <note>catalytic</note>
    </ligand>
</feature>
<keyword evidence="3" id="KW-0934">Plastid</keyword>
<keyword evidence="10" id="KW-1185">Reference proteome</keyword>
<dbReference type="PANTHER" id="PTHR10543:SF83">
    <property type="entry name" value="OS08G0371608 PROTEIN"/>
    <property type="match status" value="1"/>
</dbReference>
<dbReference type="InterPro" id="IPR004294">
    <property type="entry name" value="Carotenoid_Oase"/>
</dbReference>
<dbReference type="Gramene" id="ORUFI08G14310.1">
    <property type="protein sequence ID" value="ORUFI08G14310.1"/>
    <property type="gene ID" value="ORUFI08G14310"/>
</dbReference>
<evidence type="ECO:0000256" key="7">
    <source>
        <dbReference type="ARBA" id="ARBA00023004"/>
    </source>
</evidence>
<dbReference type="OMA" id="TIPNPIM"/>
<comment type="subcellular location">
    <subcellularLocation>
        <location evidence="1">Plastid</location>
        <location evidence="1">Chloroplast</location>
    </subcellularLocation>
</comment>
<evidence type="ECO:0000256" key="6">
    <source>
        <dbReference type="ARBA" id="ARBA00022964"/>
    </source>
</evidence>
<evidence type="ECO:0000256" key="3">
    <source>
        <dbReference type="ARBA" id="ARBA00022640"/>
    </source>
</evidence>
<comment type="cofactor">
    <cofactor evidence="8">
        <name>Fe(2+)</name>
        <dbReference type="ChEBI" id="CHEBI:29033"/>
    </cofactor>
    <text evidence="8">Binds 1 Fe(2+) ion per subunit.</text>
</comment>
<feature type="binding site" evidence="8">
    <location>
        <position position="325"/>
    </location>
    <ligand>
        <name>Fe cation</name>
        <dbReference type="ChEBI" id="CHEBI:24875"/>
        <note>catalytic</note>
    </ligand>
</feature>
<dbReference type="GO" id="GO:0046872">
    <property type="term" value="F:metal ion binding"/>
    <property type="evidence" value="ECO:0007669"/>
    <property type="project" value="UniProtKB-KW"/>
</dbReference>
<keyword evidence="7 8" id="KW-0408">Iron</keyword>
<feature type="binding site" evidence="8">
    <location>
        <position position="276"/>
    </location>
    <ligand>
        <name>Fe cation</name>
        <dbReference type="ChEBI" id="CHEBI:24875"/>
        <note>catalytic</note>
    </ligand>
</feature>